<evidence type="ECO:0000313" key="2">
    <source>
        <dbReference type="EMBL" id="CBI02659.1"/>
    </source>
</evidence>
<evidence type="ECO:0000256" key="1">
    <source>
        <dbReference type="SAM" id="MobiDB-lite"/>
    </source>
</evidence>
<gene>
    <name evidence="2" type="ORF">CARN4_2507</name>
</gene>
<comment type="caution">
    <text evidence="2">The sequence shown here is derived from an EMBL/GenBank/DDBJ whole genome shotgun (WGS) entry which is preliminary data.</text>
</comment>
<protein>
    <submittedName>
        <fullName evidence="2">Uncharacterized protein</fullName>
    </submittedName>
</protein>
<organism evidence="2">
    <name type="scientific">mine drainage metagenome</name>
    <dbReference type="NCBI Taxonomy" id="410659"/>
    <lineage>
        <taxon>unclassified sequences</taxon>
        <taxon>metagenomes</taxon>
        <taxon>ecological metagenomes</taxon>
    </lineage>
</organism>
<reference evidence="2" key="1">
    <citation type="submission" date="2009-10" db="EMBL/GenBank/DDBJ databases">
        <title>Diversity of trophic interactions inside an arsenic-rich microbial ecosystem.</title>
        <authorList>
            <person name="Bertin P.N."/>
            <person name="Heinrich-Salmeron A."/>
            <person name="Pelletier E."/>
            <person name="Goulhen-Chollet F."/>
            <person name="Arsene-Ploetze F."/>
            <person name="Gallien S."/>
            <person name="Calteau A."/>
            <person name="Vallenet D."/>
            <person name="Casiot C."/>
            <person name="Chane-Woon-Ming B."/>
            <person name="Giloteaux L."/>
            <person name="Barakat M."/>
            <person name="Bonnefoy V."/>
            <person name="Bruneel O."/>
            <person name="Chandler M."/>
            <person name="Cleiss J."/>
            <person name="Duran R."/>
            <person name="Elbaz-Poulichet F."/>
            <person name="Fonknechten N."/>
            <person name="Lauga B."/>
            <person name="Mornico D."/>
            <person name="Ortet P."/>
            <person name="Schaeffer C."/>
            <person name="Siguier P."/>
            <person name="Alexander Thil Smith A."/>
            <person name="Van Dorsselaer A."/>
            <person name="Weissenbach J."/>
            <person name="Medigue C."/>
            <person name="Le Paslier D."/>
        </authorList>
    </citation>
    <scope>NUCLEOTIDE SEQUENCE</scope>
</reference>
<dbReference type="EMBL" id="CABO01000040">
    <property type="protein sequence ID" value="CBI02659.1"/>
    <property type="molecule type" value="Genomic_DNA"/>
</dbReference>
<accession>E6Q638</accession>
<feature type="region of interest" description="Disordered" evidence="1">
    <location>
        <begin position="21"/>
        <end position="61"/>
    </location>
</feature>
<name>E6Q638_9ZZZZ</name>
<feature type="compositionally biased region" description="Basic and acidic residues" evidence="1">
    <location>
        <begin position="46"/>
        <end position="61"/>
    </location>
</feature>
<proteinExistence type="predicted"/>
<sequence>MCMTGKIFGLNALVGETGFVGRAEEAAPPPQPATRTPSAHAAASEPRPRNMREDRTFKGTP</sequence>
<dbReference type="AlphaFoldDB" id="E6Q638"/>